<accession>A0A562TFS1</accession>
<organism evidence="3 4">
    <name type="scientific">Chitinophaga japonensis</name>
    <name type="common">Flexibacter japonensis</name>
    <dbReference type="NCBI Taxonomy" id="104662"/>
    <lineage>
        <taxon>Bacteria</taxon>
        <taxon>Pseudomonadati</taxon>
        <taxon>Bacteroidota</taxon>
        <taxon>Chitinophagia</taxon>
        <taxon>Chitinophagales</taxon>
        <taxon>Chitinophagaceae</taxon>
        <taxon>Chitinophaga</taxon>
    </lineage>
</organism>
<feature type="transmembrane region" description="Helical" evidence="1">
    <location>
        <begin position="182"/>
        <end position="199"/>
    </location>
</feature>
<proteinExistence type="predicted"/>
<dbReference type="PANTHER" id="PTHR31061">
    <property type="entry name" value="LD22376P"/>
    <property type="match status" value="1"/>
</dbReference>
<keyword evidence="1" id="KW-1133">Transmembrane helix</keyword>
<dbReference type="Proteomes" id="UP000316778">
    <property type="component" value="Unassembled WGS sequence"/>
</dbReference>
<feature type="transmembrane region" description="Helical" evidence="1">
    <location>
        <begin position="334"/>
        <end position="353"/>
    </location>
</feature>
<evidence type="ECO:0000313" key="4">
    <source>
        <dbReference type="Proteomes" id="UP000316778"/>
    </source>
</evidence>
<feature type="transmembrane region" description="Helical" evidence="1">
    <location>
        <begin position="12"/>
        <end position="33"/>
    </location>
</feature>
<feature type="transmembrane region" description="Helical" evidence="1">
    <location>
        <begin position="436"/>
        <end position="457"/>
    </location>
</feature>
<dbReference type="RefSeq" id="WP_145711881.1">
    <property type="nucleotide sequence ID" value="NZ_BAAAFY010000001.1"/>
</dbReference>
<dbReference type="InterPro" id="IPR032176">
    <property type="entry name" value="DUF5009"/>
</dbReference>
<gene>
    <name evidence="3" type="ORF">LX66_1777</name>
</gene>
<reference evidence="3 4" key="1">
    <citation type="journal article" date="2013" name="Stand. Genomic Sci.">
        <title>Genomic Encyclopedia of Type Strains, Phase I: The one thousand microbial genomes (KMG-I) project.</title>
        <authorList>
            <person name="Kyrpides N.C."/>
            <person name="Woyke T."/>
            <person name="Eisen J.A."/>
            <person name="Garrity G."/>
            <person name="Lilburn T.G."/>
            <person name="Beck B.J."/>
            <person name="Whitman W.B."/>
            <person name="Hugenholtz P."/>
            <person name="Klenk H.P."/>
        </authorList>
    </citation>
    <scope>NUCLEOTIDE SEQUENCE [LARGE SCALE GENOMIC DNA]</scope>
    <source>
        <strain evidence="3 4">DSM 13484</strain>
    </source>
</reference>
<sequence>MQQRDISLDALRGLAILAMVLSSSIAFGILPAWMYHAQEPPPAHTFMPGLPGITWVDLVFPFFLFSMGAAIPLALHRKAKDGAGLLSILLIAARRYALLAFFALFTWHARYIALTADVKPATYLLQAAAFVLLCFQLYRPAGPQHKTTWTIIKAAAFLLAAGMLYLLPFKGGQGFSLYNSDIILLVLANMAFFGTIAWWCTRRHPVWRLGILPFVMAVLLAAKEPGSWTADLFQWSPLPWLYKFYYLKYLFILLPGTLAGEWLLQHNAATGAAAENAASARTGRIAVLAFAVIVTNVICLFGRHLLGNLALSVVFCWGLYLEIRKVAHPRGALLLRFLQAGAYLLLLGLFFEGYEGGIKKDPSTFSYYLVTGGLAFFMLTAFYCWQLTGAGAAILRYLGLNGRNPMVAYVSGNLLLLPLLRLSGGMTLYSDMQRHVITGFLSGVLFTAMVSGVTVFFTKRGWMWKT</sequence>
<keyword evidence="1" id="KW-0472">Membrane</keyword>
<feature type="transmembrane region" description="Helical" evidence="1">
    <location>
        <begin position="53"/>
        <end position="75"/>
    </location>
</feature>
<feature type="transmembrane region" description="Helical" evidence="1">
    <location>
        <begin position="96"/>
        <end position="114"/>
    </location>
</feature>
<protein>
    <submittedName>
        <fullName evidence="3">Uncharacterized protein DUF5009</fullName>
    </submittedName>
</protein>
<feature type="transmembrane region" description="Helical" evidence="1">
    <location>
        <begin position="285"/>
        <end position="303"/>
    </location>
</feature>
<feature type="transmembrane region" description="Helical" evidence="1">
    <location>
        <begin position="365"/>
        <end position="385"/>
    </location>
</feature>
<feature type="transmembrane region" description="Helical" evidence="1">
    <location>
        <begin position="120"/>
        <end position="138"/>
    </location>
</feature>
<dbReference type="EMBL" id="VLLG01000002">
    <property type="protein sequence ID" value="TWI92389.1"/>
    <property type="molecule type" value="Genomic_DNA"/>
</dbReference>
<keyword evidence="4" id="KW-1185">Reference proteome</keyword>
<name>A0A562TFS1_CHIJA</name>
<evidence type="ECO:0000259" key="2">
    <source>
        <dbReference type="Pfam" id="PF16401"/>
    </source>
</evidence>
<keyword evidence="1" id="KW-0812">Transmembrane</keyword>
<dbReference type="Pfam" id="PF16401">
    <property type="entry name" value="DUF5009"/>
    <property type="match status" value="1"/>
</dbReference>
<evidence type="ECO:0000313" key="3">
    <source>
        <dbReference type="EMBL" id="TWI92389.1"/>
    </source>
</evidence>
<dbReference type="OrthoDB" id="9788724at2"/>
<comment type="caution">
    <text evidence="3">The sequence shown here is derived from an EMBL/GenBank/DDBJ whole genome shotgun (WGS) entry which is preliminary data.</text>
</comment>
<feature type="transmembrane region" description="Helical" evidence="1">
    <location>
        <begin position="206"/>
        <end position="222"/>
    </location>
</feature>
<feature type="transmembrane region" description="Helical" evidence="1">
    <location>
        <begin position="406"/>
        <end position="424"/>
    </location>
</feature>
<dbReference type="PANTHER" id="PTHR31061:SF24">
    <property type="entry name" value="LD22376P"/>
    <property type="match status" value="1"/>
</dbReference>
<dbReference type="AlphaFoldDB" id="A0A562TFS1"/>
<feature type="domain" description="DUF5009" evidence="2">
    <location>
        <begin position="4"/>
        <end position="263"/>
    </location>
</feature>
<feature type="transmembrane region" description="Helical" evidence="1">
    <location>
        <begin position="242"/>
        <end position="264"/>
    </location>
</feature>
<evidence type="ECO:0000256" key="1">
    <source>
        <dbReference type="SAM" id="Phobius"/>
    </source>
</evidence>
<feature type="transmembrane region" description="Helical" evidence="1">
    <location>
        <begin position="150"/>
        <end position="167"/>
    </location>
</feature>